<evidence type="ECO:0000313" key="1">
    <source>
        <dbReference type="EMBL" id="TWF47592.1"/>
    </source>
</evidence>
<evidence type="ECO:0000313" key="2">
    <source>
        <dbReference type="Proteomes" id="UP000320653"/>
    </source>
</evidence>
<dbReference type="EMBL" id="VIWP01000011">
    <property type="protein sequence ID" value="TWF47592.1"/>
    <property type="molecule type" value="Genomic_DNA"/>
</dbReference>
<organism evidence="1 2">
    <name type="scientific">Neorhizobium alkalisoli</name>
    <dbReference type="NCBI Taxonomy" id="528178"/>
    <lineage>
        <taxon>Bacteria</taxon>
        <taxon>Pseudomonadati</taxon>
        <taxon>Pseudomonadota</taxon>
        <taxon>Alphaproteobacteria</taxon>
        <taxon>Hyphomicrobiales</taxon>
        <taxon>Rhizobiaceae</taxon>
        <taxon>Rhizobium/Agrobacterium group</taxon>
        <taxon>Neorhizobium</taxon>
    </lineage>
</organism>
<comment type="caution">
    <text evidence="1">The sequence shown here is derived from an EMBL/GenBank/DDBJ whole genome shotgun (WGS) entry which is preliminary data.</text>
</comment>
<dbReference type="AlphaFoldDB" id="A0A561QB47"/>
<protein>
    <submittedName>
        <fullName evidence="1">Uncharacterized protein</fullName>
    </submittedName>
</protein>
<reference evidence="1 2" key="1">
    <citation type="submission" date="2019-06" db="EMBL/GenBank/DDBJ databases">
        <title>Sorghum-associated microbial communities from plants grown in Nebraska, USA.</title>
        <authorList>
            <person name="Schachtman D."/>
        </authorList>
    </citation>
    <scope>NUCLEOTIDE SEQUENCE [LARGE SCALE GENOMIC DNA]</scope>
    <source>
        <strain evidence="1 2">1225</strain>
    </source>
</reference>
<keyword evidence="2" id="KW-1185">Reference proteome</keyword>
<name>A0A561QB47_9HYPH</name>
<gene>
    <name evidence="1" type="ORF">FHW37_11195</name>
</gene>
<accession>A0A561QB47</accession>
<proteinExistence type="predicted"/>
<dbReference type="Proteomes" id="UP000320653">
    <property type="component" value="Unassembled WGS sequence"/>
</dbReference>
<sequence>MGFIAWGGSTLSSIKLPMRPVETLMSVAETIDDSSYETVRELVNALQVFESRHLERKRRSHFHPGLAAVDLARLEFQVDRLFPFGRMSSEEAVPFMKPDKDDIAVVFSKHEMRLSGEGKASDIEERLEQALRLVPAKKA</sequence>